<proteinExistence type="predicted"/>
<protein>
    <submittedName>
        <fullName evidence="3">Uncharacterized protein</fullName>
    </submittedName>
</protein>
<accession>A0A2P2FII9</accession>
<evidence type="ECO:0000313" key="3">
    <source>
        <dbReference type="EMBL" id="KFU76529.1"/>
    </source>
</evidence>
<sequence length="114" mass="11631">MAAEIEGPGETAPVEAVSSWAETPTPLARVRIETTELKAEAAVPAAETRRLLATILNTLLVLGAVLGPALTLQVVPAAFPVWATAGTIAGQLAMLVLVAKSAHPKETPGRGSSV</sequence>
<evidence type="ECO:0000313" key="4">
    <source>
        <dbReference type="Proteomes" id="UP000256220"/>
    </source>
</evidence>
<feature type="transmembrane region" description="Helical" evidence="2">
    <location>
        <begin position="51"/>
        <end position="71"/>
    </location>
</feature>
<keyword evidence="4" id="KW-1185">Reference proteome</keyword>
<organism evidence="3 4">
    <name type="scientific">Amycolatopsis lurida NRRL 2430</name>
    <dbReference type="NCBI Taxonomy" id="1460371"/>
    <lineage>
        <taxon>Bacteria</taxon>
        <taxon>Bacillati</taxon>
        <taxon>Actinomycetota</taxon>
        <taxon>Actinomycetes</taxon>
        <taxon>Pseudonocardiales</taxon>
        <taxon>Pseudonocardiaceae</taxon>
        <taxon>Amycolatopsis</taxon>
    </lineage>
</organism>
<evidence type="ECO:0000256" key="1">
    <source>
        <dbReference type="SAM" id="MobiDB-lite"/>
    </source>
</evidence>
<dbReference type="EMBL" id="JFBM01000042">
    <property type="protein sequence ID" value="KFU76529.1"/>
    <property type="molecule type" value="Genomic_DNA"/>
</dbReference>
<keyword evidence="2" id="KW-0812">Transmembrane</keyword>
<keyword evidence="2" id="KW-0472">Membrane</keyword>
<dbReference type="RefSeq" id="WP_034321037.1">
    <property type="nucleotide sequence ID" value="NZ_JFBM01000042.1"/>
</dbReference>
<feature type="transmembrane region" description="Helical" evidence="2">
    <location>
        <begin position="77"/>
        <end position="98"/>
    </location>
</feature>
<evidence type="ECO:0000256" key="2">
    <source>
        <dbReference type="SAM" id="Phobius"/>
    </source>
</evidence>
<feature type="region of interest" description="Disordered" evidence="1">
    <location>
        <begin position="1"/>
        <end position="20"/>
    </location>
</feature>
<gene>
    <name evidence="3" type="ORF">BB31_35255</name>
</gene>
<comment type="caution">
    <text evidence="3">The sequence shown here is derived from an EMBL/GenBank/DDBJ whole genome shotgun (WGS) entry which is preliminary data.</text>
</comment>
<dbReference type="AlphaFoldDB" id="A0A2P2FII9"/>
<keyword evidence="2" id="KW-1133">Transmembrane helix</keyword>
<reference evidence="3 4" key="1">
    <citation type="journal article" date="2014" name="Genome Announc.">
        <title>Draft Genome Sequence of Amycolatopsis lurida NRRL 2430, Producer of the Glycopeptide Family Antibiotic Ristocetin.</title>
        <authorList>
            <person name="Kwun M.J."/>
            <person name="Hong H.J."/>
        </authorList>
    </citation>
    <scope>NUCLEOTIDE SEQUENCE [LARGE SCALE GENOMIC DNA]</scope>
    <source>
        <strain evidence="3 4">NRRL 2430</strain>
    </source>
</reference>
<name>A0A2P2FII9_AMYLU</name>
<dbReference type="Proteomes" id="UP000256220">
    <property type="component" value="Unassembled WGS sequence"/>
</dbReference>